<evidence type="ECO:0000256" key="2">
    <source>
        <dbReference type="ARBA" id="ARBA00022801"/>
    </source>
</evidence>
<dbReference type="InterPro" id="IPR029058">
    <property type="entry name" value="AB_hydrolase_fold"/>
</dbReference>
<dbReference type="SUPFAM" id="SSF53474">
    <property type="entry name" value="alpha/beta-Hydrolases"/>
    <property type="match status" value="1"/>
</dbReference>
<dbReference type="InterPro" id="IPR000801">
    <property type="entry name" value="Esterase-like"/>
</dbReference>
<dbReference type="Proteomes" id="UP000180253">
    <property type="component" value="Unassembled WGS sequence"/>
</dbReference>
<reference evidence="3 4" key="1">
    <citation type="submission" date="2016-10" db="EMBL/GenBank/DDBJ databases">
        <title>Pseudoalteromonas amylolytica sp. nov., isolated from the surface seawater.</title>
        <authorList>
            <person name="Wu Y.-H."/>
            <person name="Cheng H."/>
            <person name="Jin X.-B."/>
            <person name="Wang C.-S."/>
            <person name="Xu X.-W."/>
        </authorList>
    </citation>
    <scope>NUCLEOTIDE SEQUENCE [LARGE SCALE GENOMIC DNA]</scope>
    <source>
        <strain evidence="3 4">JCM 12483</strain>
    </source>
</reference>
<evidence type="ECO:0000256" key="1">
    <source>
        <dbReference type="ARBA" id="ARBA00005622"/>
    </source>
</evidence>
<dbReference type="STRING" id="327939.BIW53_10695"/>
<dbReference type="GO" id="GO:0016788">
    <property type="term" value="F:hydrolase activity, acting on ester bonds"/>
    <property type="evidence" value="ECO:0007669"/>
    <property type="project" value="TreeGrafter"/>
</dbReference>
<proteinExistence type="inferred from homology"/>
<evidence type="ECO:0000313" key="4">
    <source>
        <dbReference type="Proteomes" id="UP000180253"/>
    </source>
</evidence>
<dbReference type="Pfam" id="PF00756">
    <property type="entry name" value="Esterase"/>
    <property type="match status" value="1"/>
</dbReference>
<organism evidence="3 4">
    <name type="scientific">Pseudoalteromonas byunsanensis</name>
    <dbReference type="NCBI Taxonomy" id="327939"/>
    <lineage>
        <taxon>Bacteria</taxon>
        <taxon>Pseudomonadati</taxon>
        <taxon>Pseudomonadota</taxon>
        <taxon>Gammaproteobacteria</taxon>
        <taxon>Alteromonadales</taxon>
        <taxon>Pseudoalteromonadaceae</taxon>
        <taxon>Pseudoalteromonas</taxon>
    </lineage>
</organism>
<gene>
    <name evidence="3" type="ORF">BIW53_10695</name>
</gene>
<comment type="similarity">
    <text evidence="1">Belongs to the esterase D family.</text>
</comment>
<sequence length="227" mass="25271">MALPASYNSNKSKRYPVLYLLDGDLNGELVYGALDRLHASKGAHEHIIVGVSSTDRLRDFAPTINQDPRGPVGAGGGADKLLDFMQKELMTTVNKQYRTNHHNVIAGHSIAGLFVIHTFHTRPNLFQAHMAFSPAVWWAARETAKATKQYVLSDDDVGTFLYMNIGSEGGEMRQVYDDLSQTILRNRSTDLALQLDTFDSEDHDFTMVAGLYRALKALHGYQSTLKL</sequence>
<dbReference type="EMBL" id="MNAN01000031">
    <property type="protein sequence ID" value="OHU95424.1"/>
    <property type="molecule type" value="Genomic_DNA"/>
</dbReference>
<dbReference type="AlphaFoldDB" id="A0A1S1N7G9"/>
<dbReference type="InterPro" id="IPR052558">
    <property type="entry name" value="Siderophore_Hydrolase_D"/>
</dbReference>
<protein>
    <submittedName>
        <fullName evidence="3">Esterase</fullName>
    </submittedName>
</protein>
<dbReference type="PANTHER" id="PTHR40841">
    <property type="entry name" value="SIDEROPHORE TRIACETYLFUSARININE C ESTERASE"/>
    <property type="match status" value="1"/>
</dbReference>
<evidence type="ECO:0000313" key="3">
    <source>
        <dbReference type="EMBL" id="OHU95424.1"/>
    </source>
</evidence>
<keyword evidence="4" id="KW-1185">Reference proteome</keyword>
<dbReference type="PANTHER" id="PTHR40841:SF2">
    <property type="entry name" value="SIDEROPHORE-DEGRADING ESTERASE (EUROFUNG)"/>
    <property type="match status" value="1"/>
</dbReference>
<comment type="caution">
    <text evidence="3">The sequence shown here is derived from an EMBL/GenBank/DDBJ whole genome shotgun (WGS) entry which is preliminary data.</text>
</comment>
<name>A0A1S1N7G9_9GAMM</name>
<keyword evidence="2" id="KW-0378">Hydrolase</keyword>
<accession>A0A1S1N7G9</accession>
<dbReference type="Gene3D" id="3.40.50.1820">
    <property type="entry name" value="alpha/beta hydrolase"/>
    <property type="match status" value="1"/>
</dbReference>